<keyword evidence="2" id="KW-1185">Reference proteome</keyword>
<dbReference type="PANTHER" id="PTHR35218">
    <property type="entry name" value="RNASE H DOMAIN-CONTAINING PROTEIN"/>
    <property type="match status" value="1"/>
</dbReference>
<dbReference type="Proteomes" id="UP000823775">
    <property type="component" value="Unassembled WGS sequence"/>
</dbReference>
<dbReference type="PANTHER" id="PTHR35218:SF9">
    <property type="entry name" value="ENDONUCLEASE_EXONUCLEASE_PHOSPHATASE DOMAIN-CONTAINING PROTEIN"/>
    <property type="match status" value="1"/>
</dbReference>
<organism evidence="1 2">
    <name type="scientific">Datura stramonium</name>
    <name type="common">Jimsonweed</name>
    <name type="synonym">Common thornapple</name>
    <dbReference type="NCBI Taxonomy" id="4076"/>
    <lineage>
        <taxon>Eukaryota</taxon>
        <taxon>Viridiplantae</taxon>
        <taxon>Streptophyta</taxon>
        <taxon>Embryophyta</taxon>
        <taxon>Tracheophyta</taxon>
        <taxon>Spermatophyta</taxon>
        <taxon>Magnoliopsida</taxon>
        <taxon>eudicotyledons</taxon>
        <taxon>Gunneridae</taxon>
        <taxon>Pentapetalae</taxon>
        <taxon>asterids</taxon>
        <taxon>lamiids</taxon>
        <taxon>Solanales</taxon>
        <taxon>Solanaceae</taxon>
        <taxon>Solanoideae</taxon>
        <taxon>Datureae</taxon>
        <taxon>Datura</taxon>
    </lineage>
</organism>
<evidence type="ECO:0000313" key="1">
    <source>
        <dbReference type="EMBL" id="MCD7451685.1"/>
    </source>
</evidence>
<protein>
    <submittedName>
        <fullName evidence="1">Uncharacterized protein</fullName>
    </submittedName>
</protein>
<gene>
    <name evidence="1" type="ORF">HAX54_013068</name>
</gene>
<reference evidence="1 2" key="1">
    <citation type="journal article" date="2021" name="BMC Genomics">
        <title>Datura genome reveals duplications of psychoactive alkaloid biosynthetic genes and high mutation rate following tissue culture.</title>
        <authorList>
            <person name="Rajewski A."/>
            <person name="Carter-House D."/>
            <person name="Stajich J."/>
            <person name="Litt A."/>
        </authorList>
    </citation>
    <scope>NUCLEOTIDE SEQUENCE [LARGE SCALE GENOMIC DNA]</scope>
    <source>
        <strain evidence="1">AR-01</strain>
    </source>
</reference>
<evidence type="ECO:0000313" key="2">
    <source>
        <dbReference type="Proteomes" id="UP000823775"/>
    </source>
</evidence>
<name>A0ABS8S0D3_DATST</name>
<dbReference type="EMBL" id="JACEIK010000178">
    <property type="protein sequence ID" value="MCD7451685.1"/>
    <property type="molecule type" value="Genomic_DNA"/>
</dbReference>
<comment type="caution">
    <text evidence="1">The sequence shown here is derived from an EMBL/GenBank/DDBJ whole genome shotgun (WGS) entry which is preliminary data.</text>
</comment>
<accession>A0ABS8S0D3</accession>
<proteinExistence type="predicted"/>
<sequence length="151" mass="16716">MVNHQVLLDDFPFYNMIEVPGQGLSGGLVVLWDDNFVELTEVAVTNQEIHAMVQIFDAPAGDPGFQHSFHEQNQVADSLAKEGARKKSDDRLMYFVVSPLFDLPTFEADKVGTSFGRVISNNLCNNLQTFPDNYYGILSSASTSTTFCIDA</sequence>